<dbReference type="GO" id="GO:2000403">
    <property type="term" value="P:positive regulation of lymphocyte migration"/>
    <property type="evidence" value="ECO:0007669"/>
    <property type="project" value="InterPro"/>
</dbReference>
<comment type="subcellular location">
    <subcellularLocation>
        <location evidence="1">Membrane</location>
        <topology evidence="1">Single-pass type I membrane protein</topology>
    </subcellularLocation>
</comment>
<feature type="domain" description="Ig-like" evidence="13">
    <location>
        <begin position="28"/>
        <end position="107"/>
    </location>
</feature>
<keyword evidence="15" id="KW-1185">Reference proteome</keyword>
<keyword evidence="5" id="KW-0130">Cell adhesion</keyword>
<keyword evidence="9" id="KW-0325">Glycoprotein</keyword>
<dbReference type="PROSITE" id="PS50835">
    <property type="entry name" value="IG_LIKE"/>
    <property type="match status" value="1"/>
</dbReference>
<dbReference type="Gene3D" id="2.60.40.10">
    <property type="entry name" value="Immunoglobulins"/>
    <property type="match status" value="2"/>
</dbReference>
<dbReference type="GO" id="GO:0050901">
    <property type="term" value="P:leukocyte tethering or rolling"/>
    <property type="evidence" value="ECO:0007669"/>
    <property type="project" value="TreeGrafter"/>
</dbReference>
<sequence length="410" mass="44332">MESSLVLLLALATVPFQPGCGQSLHVDPPEPVVAVARGTSLQLTCSLSCDEDIARVQWRGLDTHLGNMQTLPGSSTLSVHGMLTDAGTRICVGSCGNGTLQHTTTILVYAFPDQLVVFPETLTPGQDREVACTAHNISVPDRLSFALLLGNQTLEGVQALEPELEEETPETEGWPLFRMTQRWLLPSLETPPPPALYCQVTMQLFNLTLTHKMELPVLQSRTSPEPPTTTSTKSYIVTSSRTTETSSTGLLSTTLPSTLPHSTLSPRTLNSAGTCHPEIHQDQEEDWQLLCEARCGPGVTVRWTLAPGSLAAYHKREAGAQAWLSMPPPGPIPEGWFQCRMDPGGQVASLYVSSKPPSSPYGLAAWCWDCSRWPSLPTACGNATQQVLTQIPAHSPSYDARLCRTKGARG</sequence>
<accession>A0AAW0HM33</accession>
<dbReference type="InterPro" id="IPR036179">
    <property type="entry name" value="Ig-like_dom_sf"/>
</dbReference>
<dbReference type="Pfam" id="PF09085">
    <property type="entry name" value="Adhes-Ig_like"/>
    <property type="match status" value="1"/>
</dbReference>
<evidence type="ECO:0000256" key="3">
    <source>
        <dbReference type="ARBA" id="ARBA00022729"/>
    </source>
</evidence>
<dbReference type="GO" id="GO:0098640">
    <property type="term" value="F:integrin binding involved in cell-matrix adhesion"/>
    <property type="evidence" value="ECO:0007669"/>
    <property type="project" value="InterPro"/>
</dbReference>
<dbReference type="PANTHER" id="PTHR14162:SF1">
    <property type="entry name" value="MUCOSAL ADDRESSIN CELL ADHESION MOLECULE 1"/>
    <property type="match status" value="1"/>
</dbReference>
<dbReference type="FunFam" id="2.60.40.10:FF:000194">
    <property type="entry name" value="Intercellular adhesion molecule 1"/>
    <property type="match status" value="1"/>
</dbReference>
<evidence type="ECO:0000256" key="1">
    <source>
        <dbReference type="ARBA" id="ARBA00004479"/>
    </source>
</evidence>
<evidence type="ECO:0000259" key="13">
    <source>
        <dbReference type="PROSITE" id="PS50835"/>
    </source>
</evidence>
<feature type="signal peptide" evidence="12">
    <location>
        <begin position="1"/>
        <end position="21"/>
    </location>
</feature>
<dbReference type="Proteomes" id="UP001488838">
    <property type="component" value="Unassembled WGS sequence"/>
</dbReference>
<evidence type="ECO:0000256" key="6">
    <source>
        <dbReference type="ARBA" id="ARBA00022989"/>
    </source>
</evidence>
<feature type="region of interest" description="Disordered" evidence="11">
    <location>
        <begin position="219"/>
        <end position="268"/>
    </location>
</feature>
<evidence type="ECO:0000256" key="12">
    <source>
        <dbReference type="SAM" id="SignalP"/>
    </source>
</evidence>
<evidence type="ECO:0000256" key="2">
    <source>
        <dbReference type="ARBA" id="ARBA00022692"/>
    </source>
</evidence>
<dbReference type="GO" id="GO:0034113">
    <property type="term" value="P:heterotypic cell-cell adhesion"/>
    <property type="evidence" value="ECO:0007669"/>
    <property type="project" value="TreeGrafter"/>
</dbReference>
<evidence type="ECO:0000313" key="14">
    <source>
        <dbReference type="EMBL" id="KAK7803875.1"/>
    </source>
</evidence>
<dbReference type="InterPro" id="IPR013783">
    <property type="entry name" value="Ig-like_fold"/>
</dbReference>
<evidence type="ECO:0000256" key="8">
    <source>
        <dbReference type="ARBA" id="ARBA00023157"/>
    </source>
</evidence>
<evidence type="ECO:0000256" key="7">
    <source>
        <dbReference type="ARBA" id="ARBA00023136"/>
    </source>
</evidence>
<comment type="caution">
    <text evidence="14">The sequence shown here is derived from an EMBL/GenBank/DDBJ whole genome shotgun (WGS) entry which is preliminary data.</text>
</comment>
<dbReference type="PANTHER" id="PTHR14162">
    <property type="entry name" value="MUCOSAL ADDRESSIN CELL ADHESION MOLECULE-1"/>
    <property type="match status" value="1"/>
</dbReference>
<proteinExistence type="predicted"/>
<dbReference type="InterPro" id="IPR007110">
    <property type="entry name" value="Ig-like_dom"/>
</dbReference>
<dbReference type="AlphaFoldDB" id="A0AAW0HM33"/>
<evidence type="ECO:0000313" key="15">
    <source>
        <dbReference type="Proteomes" id="UP001488838"/>
    </source>
</evidence>
<keyword evidence="2" id="KW-0812">Transmembrane</keyword>
<reference evidence="14 15" key="1">
    <citation type="journal article" date="2023" name="bioRxiv">
        <title>Conserved and derived expression patterns and positive selection on dental genes reveal complex evolutionary context of ever-growing rodent molars.</title>
        <authorList>
            <person name="Calamari Z.T."/>
            <person name="Song A."/>
            <person name="Cohen E."/>
            <person name="Akter M."/>
            <person name="Roy R.D."/>
            <person name="Hallikas O."/>
            <person name="Christensen M.M."/>
            <person name="Li P."/>
            <person name="Marangoni P."/>
            <person name="Jernvall J."/>
            <person name="Klein O.D."/>
        </authorList>
    </citation>
    <scope>NUCLEOTIDE SEQUENCE [LARGE SCALE GENOMIC DNA]</scope>
    <source>
        <strain evidence="14">V071</strain>
    </source>
</reference>
<dbReference type="InterPro" id="IPR015169">
    <property type="entry name" value="Adhes-Ig-like"/>
</dbReference>
<keyword evidence="7" id="KW-0472">Membrane</keyword>
<protein>
    <recommendedName>
        <fullName evidence="13">Ig-like domain-containing protein</fullName>
    </recommendedName>
</protein>
<name>A0AAW0HM33_MYOGA</name>
<keyword evidence="8" id="KW-1015">Disulfide bond</keyword>
<gene>
    <name evidence="14" type="ORF">U0070_020092</name>
</gene>
<keyword evidence="6" id="KW-1133">Transmembrane helix</keyword>
<keyword evidence="4" id="KW-0677">Repeat</keyword>
<organism evidence="14 15">
    <name type="scientific">Myodes glareolus</name>
    <name type="common">Bank vole</name>
    <name type="synonym">Clethrionomys glareolus</name>
    <dbReference type="NCBI Taxonomy" id="447135"/>
    <lineage>
        <taxon>Eukaryota</taxon>
        <taxon>Metazoa</taxon>
        <taxon>Chordata</taxon>
        <taxon>Craniata</taxon>
        <taxon>Vertebrata</taxon>
        <taxon>Euteleostomi</taxon>
        <taxon>Mammalia</taxon>
        <taxon>Eutheria</taxon>
        <taxon>Euarchontoglires</taxon>
        <taxon>Glires</taxon>
        <taxon>Rodentia</taxon>
        <taxon>Myomorpha</taxon>
        <taxon>Muroidea</taxon>
        <taxon>Cricetidae</taxon>
        <taxon>Arvicolinae</taxon>
        <taxon>Myodes</taxon>
    </lineage>
</organism>
<dbReference type="InterPro" id="IPR037413">
    <property type="entry name" value="MADCAM1"/>
</dbReference>
<feature type="chain" id="PRO_5043497269" description="Ig-like domain-containing protein" evidence="12">
    <location>
        <begin position="22"/>
        <end position="410"/>
    </location>
</feature>
<evidence type="ECO:0000256" key="5">
    <source>
        <dbReference type="ARBA" id="ARBA00022889"/>
    </source>
</evidence>
<evidence type="ECO:0000256" key="10">
    <source>
        <dbReference type="ARBA" id="ARBA00023319"/>
    </source>
</evidence>
<evidence type="ECO:0000256" key="9">
    <source>
        <dbReference type="ARBA" id="ARBA00023180"/>
    </source>
</evidence>
<evidence type="ECO:0000256" key="4">
    <source>
        <dbReference type="ARBA" id="ARBA00022737"/>
    </source>
</evidence>
<evidence type="ECO:0000256" key="11">
    <source>
        <dbReference type="SAM" id="MobiDB-lite"/>
    </source>
</evidence>
<feature type="compositionally biased region" description="Low complexity" evidence="11">
    <location>
        <begin position="220"/>
        <end position="268"/>
    </location>
</feature>
<dbReference type="EMBL" id="JBBHLL010000398">
    <property type="protein sequence ID" value="KAK7803875.1"/>
    <property type="molecule type" value="Genomic_DNA"/>
</dbReference>
<dbReference type="SUPFAM" id="SSF48726">
    <property type="entry name" value="Immunoglobulin"/>
    <property type="match status" value="2"/>
</dbReference>
<dbReference type="GO" id="GO:0007229">
    <property type="term" value="P:integrin-mediated signaling pathway"/>
    <property type="evidence" value="ECO:0007669"/>
    <property type="project" value="InterPro"/>
</dbReference>
<dbReference type="GO" id="GO:0016020">
    <property type="term" value="C:membrane"/>
    <property type="evidence" value="ECO:0007669"/>
    <property type="project" value="UniProtKB-SubCell"/>
</dbReference>
<keyword evidence="3 12" id="KW-0732">Signal</keyword>
<keyword evidence="10" id="KW-0393">Immunoglobulin domain</keyword>